<accession>A0A0E9WUV7</accession>
<sequence>MKSVPRTLTANPPDMLRLYSMKNYVIRFNFVPCFLLKTGLSPRSCSAV</sequence>
<reference evidence="1" key="1">
    <citation type="submission" date="2014-11" db="EMBL/GenBank/DDBJ databases">
        <authorList>
            <person name="Amaro Gonzalez C."/>
        </authorList>
    </citation>
    <scope>NUCLEOTIDE SEQUENCE</scope>
</reference>
<name>A0A0E9WUV7_ANGAN</name>
<organism evidence="1">
    <name type="scientific">Anguilla anguilla</name>
    <name type="common">European freshwater eel</name>
    <name type="synonym">Muraena anguilla</name>
    <dbReference type="NCBI Taxonomy" id="7936"/>
    <lineage>
        <taxon>Eukaryota</taxon>
        <taxon>Metazoa</taxon>
        <taxon>Chordata</taxon>
        <taxon>Craniata</taxon>
        <taxon>Vertebrata</taxon>
        <taxon>Euteleostomi</taxon>
        <taxon>Actinopterygii</taxon>
        <taxon>Neopterygii</taxon>
        <taxon>Teleostei</taxon>
        <taxon>Anguilliformes</taxon>
        <taxon>Anguillidae</taxon>
        <taxon>Anguilla</taxon>
    </lineage>
</organism>
<protein>
    <submittedName>
        <fullName evidence="1">Uncharacterized protein</fullName>
    </submittedName>
</protein>
<evidence type="ECO:0000313" key="1">
    <source>
        <dbReference type="EMBL" id="JAH93268.1"/>
    </source>
</evidence>
<dbReference type="AlphaFoldDB" id="A0A0E9WUV7"/>
<reference evidence="1" key="2">
    <citation type="journal article" date="2015" name="Fish Shellfish Immunol.">
        <title>Early steps in the European eel (Anguilla anguilla)-Vibrio vulnificus interaction in the gills: Role of the RtxA13 toxin.</title>
        <authorList>
            <person name="Callol A."/>
            <person name="Pajuelo D."/>
            <person name="Ebbesson L."/>
            <person name="Teles M."/>
            <person name="MacKenzie S."/>
            <person name="Amaro C."/>
        </authorList>
    </citation>
    <scope>NUCLEOTIDE SEQUENCE</scope>
</reference>
<dbReference type="EMBL" id="GBXM01015309">
    <property type="protein sequence ID" value="JAH93268.1"/>
    <property type="molecule type" value="Transcribed_RNA"/>
</dbReference>
<proteinExistence type="predicted"/>